<dbReference type="GO" id="GO:0042729">
    <property type="term" value="C:DASH complex"/>
    <property type="evidence" value="ECO:0007669"/>
    <property type="project" value="InterPro"/>
</dbReference>
<feature type="region of interest" description="Disordered" evidence="16">
    <location>
        <begin position="414"/>
        <end position="468"/>
    </location>
</feature>
<keyword evidence="14" id="KW-0131">Cell cycle</keyword>
<feature type="region of interest" description="Disordered" evidence="16">
    <location>
        <begin position="108"/>
        <end position="196"/>
    </location>
</feature>
<evidence type="ECO:0000256" key="15">
    <source>
        <dbReference type="ARBA" id="ARBA00023328"/>
    </source>
</evidence>
<sequence>MPPPLKPIEPKAPRWEPAADPSTIAVPGLDTSASVNDQIEQIEQLITIKLQNVDANFSRIQQVMANRILPAVKRYAVGTEPVREAAKFWTTFFEQAAQIRVPTYDEYTPEHTQTEQTESEAAPEQSQREDPEDQTEAQADVTAQSFQHDQTAEEASFFPGQAAGSSTPATSRHRPENDTFLSQDEPPWSKSLESPMARLDRDLRSLTRDEDVSVASSSALHQDSQYDDSQDVTQRQIPQLAPEDRSQRSRRDISVMQAEKGKGRAKEPLLRDVLKRNIDSSANITRTATSPLKTKSRTPILKAMNPYLPPDSKPADWKGVVDLKDPTVATPRGKTPGRTRFAMPSATKRSTTPGPDPNLDLDDDLDATINMSPPVTMAFAQLPGKGAAPKLGRTPRKQAAESIMKKLLDVEKRLGAPGGSGAHPPASGYSTAKYGAAPGTRETSLLSVPTPPSLNRYSRNPYPPASEISSSLADASLESMMRRVGLQGFDYQPSAKKGGDISSVSSALPSVPSGNAYARPSLSHTAYSSASASVQEGATPRAPVYHFDRRLVDDELVHPDEDTSSDSLDYEDGPGENPTDQFFGAPPYARAPDDDDDSFSSGESDDDDDDGPGPGVQYAPAPAHDMGEDDDDFDDSFDDAAYGQESTEEETLFGVPPAQRLAQQAQRAAQDGVRMMGQELLEDTIGMGAQMARRGYEQETPTPWGR</sequence>
<dbReference type="GO" id="GO:0008608">
    <property type="term" value="P:attachment of spindle microtubules to kinetochore"/>
    <property type="evidence" value="ECO:0007669"/>
    <property type="project" value="InterPro"/>
</dbReference>
<keyword evidence="11" id="KW-0995">Kinetochore</keyword>
<dbReference type="GO" id="GO:0072686">
    <property type="term" value="C:mitotic spindle"/>
    <property type="evidence" value="ECO:0007669"/>
    <property type="project" value="InterPro"/>
</dbReference>
<evidence type="ECO:0000256" key="5">
    <source>
        <dbReference type="ARBA" id="ARBA00014520"/>
    </source>
</evidence>
<dbReference type="Pfam" id="PF08655">
    <property type="entry name" value="DASH_Ask1"/>
    <property type="match status" value="1"/>
</dbReference>
<dbReference type="EMBL" id="BPQB01000013">
    <property type="protein sequence ID" value="GJE89708.1"/>
    <property type="molecule type" value="Genomic_DNA"/>
</dbReference>
<reference evidence="17 18" key="1">
    <citation type="submission" date="2021-08" db="EMBL/GenBank/DDBJ databases">
        <title>Draft Genome Sequence of Phanerochaete sordida strain YK-624.</title>
        <authorList>
            <person name="Mori T."/>
            <person name="Dohra H."/>
            <person name="Suzuki T."/>
            <person name="Kawagishi H."/>
            <person name="Hirai H."/>
        </authorList>
    </citation>
    <scope>NUCLEOTIDE SEQUENCE [LARGE SCALE GENOMIC DNA]</scope>
    <source>
        <strain evidence="17 18">YK-624</strain>
    </source>
</reference>
<dbReference type="PANTHER" id="PTHR28200">
    <property type="entry name" value="DASH COMPLEX SUBUNIT ASK1"/>
    <property type="match status" value="1"/>
</dbReference>
<dbReference type="GO" id="GO:0044732">
    <property type="term" value="C:mitotic spindle pole body"/>
    <property type="evidence" value="ECO:0007669"/>
    <property type="project" value="TreeGrafter"/>
</dbReference>
<evidence type="ECO:0000256" key="7">
    <source>
        <dbReference type="ARBA" id="ARBA00022490"/>
    </source>
</evidence>
<dbReference type="GO" id="GO:0005874">
    <property type="term" value="C:microtubule"/>
    <property type="evidence" value="ECO:0007669"/>
    <property type="project" value="UniProtKB-KW"/>
</dbReference>
<dbReference type="OrthoDB" id="5573898at2759"/>
<evidence type="ECO:0000256" key="16">
    <source>
        <dbReference type="SAM" id="MobiDB-lite"/>
    </source>
</evidence>
<accession>A0A9P3G7G4</accession>
<dbReference type="PANTHER" id="PTHR28200:SF1">
    <property type="entry name" value="DASH COMPLEX SUBUNIT ASK1"/>
    <property type="match status" value="1"/>
</dbReference>
<evidence type="ECO:0000256" key="1">
    <source>
        <dbReference type="ARBA" id="ARBA00004123"/>
    </source>
</evidence>
<feature type="region of interest" description="Disordered" evidence="16">
    <location>
        <begin position="1"/>
        <end position="22"/>
    </location>
</feature>
<evidence type="ECO:0000256" key="14">
    <source>
        <dbReference type="ARBA" id="ARBA00023306"/>
    </source>
</evidence>
<evidence type="ECO:0000256" key="4">
    <source>
        <dbReference type="ARBA" id="ARBA00010731"/>
    </source>
</evidence>
<evidence type="ECO:0000256" key="6">
    <source>
        <dbReference type="ARBA" id="ARBA00022454"/>
    </source>
</evidence>
<evidence type="ECO:0000256" key="3">
    <source>
        <dbReference type="ARBA" id="ARBA00004629"/>
    </source>
</evidence>
<dbReference type="AlphaFoldDB" id="A0A9P3G7G4"/>
<keyword evidence="8" id="KW-0132">Cell division</keyword>
<dbReference type="InterPro" id="IPR013964">
    <property type="entry name" value="DASH_Ask1"/>
</dbReference>
<feature type="region of interest" description="Disordered" evidence="16">
    <location>
        <begin position="556"/>
        <end position="656"/>
    </location>
</feature>
<keyword evidence="13" id="KW-0539">Nucleus</keyword>
<evidence type="ECO:0000256" key="9">
    <source>
        <dbReference type="ARBA" id="ARBA00022701"/>
    </source>
</evidence>
<keyword evidence="10" id="KW-0498">Mitosis</keyword>
<feature type="region of interest" description="Disordered" evidence="16">
    <location>
        <begin position="209"/>
        <end position="272"/>
    </location>
</feature>
<dbReference type="GO" id="GO:0051301">
    <property type="term" value="P:cell division"/>
    <property type="evidence" value="ECO:0007669"/>
    <property type="project" value="UniProtKB-KW"/>
</dbReference>
<feature type="region of interest" description="Disordered" evidence="16">
    <location>
        <begin position="285"/>
        <end position="361"/>
    </location>
</feature>
<comment type="subcellular location">
    <subcellularLocation>
        <location evidence="3">Chromosome</location>
        <location evidence="3">Centromere</location>
        <location evidence="3">Kinetochore</location>
    </subcellularLocation>
    <subcellularLocation>
        <location evidence="2">Cytoplasm</location>
        <location evidence="2">Cytoskeleton</location>
        <location evidence="2">Spindle</location>
    </subcellularLocation>
    <subcellularLocation>
        <location evidence="1">Nucleus</location>
    </subcellularLocation>
</comment>
<feature type="compositionally biased region" description="Basic and acidic residues" evidence="16">
    <location>
        <begin position="242"/>
        <end position="272"/>
    </location>
</feature>
<evidence type="ECO:0000256" key="11">
    <source>
        <dbReference type="ARBA" id="ARBA00022838"/>
    </source>
</evidence>
<keyword evidence="9" id="KW-0493">Microtubule</keyword>
<organism evidence="17 18">
    <name type="scientific">Phanerochaete sordida</name>
    <dbReference type="NCBI Taxonomy" id="48140"/>
    <lineage>
        <taxon>Eukaryota</taxon>
        <taxon>Fungi</taxon>
        <taxon>Dikarya</taxon>
        <taxon>Basidiomycota</taxon>
        <taxon>Agaricomycotina</taxon>
        <taxon>Agaricomycetes</taxon>
        <taxon>Polyporales</taxon>
        <taxon>Phanerochaetaceae</taxon>
        <taxon>Phanerochaete</taxon>
    </lineage>
</organism>
<protein>
    <recommendedName>
        <fullName evidence="5">DASH complex subunit ASK1</fullName>
    </recommendedName>
</protein>
<keyword evidence="12" id="KW-0206">Cytoskeleton</keyword>
<keyword evidence="15" id="KW-0137">Centromere</keyword>
<evidence type="ECO:0000256" key="8">
    <source>
        <dbReference type="ARBA" id="ARBA00022618"/>
    </source>
</evidence>
<evidence type="ECO:0000256" key="10">
    <source>
        <dbReference type="ARBA" id="ARBA00022776"/>
    </source>
</evidence>
<feature type="compositionally biased region" description="Polar residues" evidence="16">
    <location>
        <begin position="441"/>
        <end position="458"/>
    </location>
</feature>
<evidence type="ECO:0000256" key="2">
    <source>
        <dbReference type="ARBA" id="ARBA00004186"/>
    </source>
</evidence>
<evidence type="ECO:0000256" key="12">
    <source>
        <dbReference type="ARBA" id="ARBA00023212"/>
    </source>
</evidence>
<gene>
    <name evidence="17" type="ORF">PsYK624_058140</name>
</gene>
<comment type="caution">
    <text evidence="17">The sequence shown here is derived from an EMBL/GenBank/DDBJ whole genome shotgun (WGS) entry which is preliminary data.</text>
</comment>
<evidence type="ECO:0000256" key="13">
    <source>
        <dbReference type="ARBA" id="ARBA00023242"/>
    </source>
</evidence>
<dbReference type="Proteomes" id="UP000703269">
    <property type="component" value="Unassembled WGS sequence"/>
</dbReference>
<proteinExistence type="inferred from homology"/>
<feature type="compositionally biased region" description="Acidic residues" evidence="16">
    <location>
        <begin position="562"/>
        <end position="574"/>
    </location>
</feature>
<feature type="compositionally biased region" description="Acidic residues" evidence="16">
    <location>
        <begin position="627"/>
        <end position="638"/>
    </location>
</feature>
<evidence type="ECO:0000313" key="18">
    <source>
        <dbReference type="Proteomes" id="UP000703269"/>
    </source>
</evidence>
<comment type="similarity">
    <text evidence="4">Belongs to the DASH complex ASK1 family.</text>
</comment>
<keyword evidence="7" id="KW-0963">Cytoplasm</keyword>
<feature type="compositionally biased region" description="Basic and acidic residues" evidence="16">
    <location>
        <begin position="313"/>
        <end position="325"/>
    </location>
</feature>
<feature type="compositionally biased region" description="Acidic residues" evidence="16">
    <location>
        <begin position="593"/>
        <end position="611"/>
    </location>
</feature>
<feature type="compositionally biased region" description="Polar residues" evidence="16">
    <location>
        <begin position="214"/>
        <end position="223"/>
    </location>
</feature>
<keyword evidence="6" id="KW-0158">Chromosome</keyword>
<evidence type="ECO:0000313" key="17">
    <source>
        <dbReference type="EMBL" id="GJE89708.1"/>
    </source>
</evidence>
<name>A0A9P3G7G4_9APHY</name>
<keyword evidence="18" id="KW-1185">Reference proteome</keyword>